<reference evidence="1 2" key="1">
    <citation type="journal article" date="2018" name="Front. Plant Sci.">
        <title>Red Clover (Trifolium pratense) and Zigzag Clover (T. medium) - A Picture of Genomic Similarities and Differences.</title>
        <authorList>
            <person name="Dluhosova J."/>
            <person name="Istvanek J."/>
            <person name="Nedelnik J."/>
            <person name="Repkova J."/>
        </authorList>
    </citation>
    <scope>NUCLEOTIDE SEQUENCE [LARGE SCALE GENOMIC DNA]</scope>
    <source>
        <strain evidence="2">cv. 10/8</strain>
        <tissue evidence="1">Leaf</tissue>
    </source>
</reference>
<protein>
    <submittedName>
        <fullName evidence="1">Uncharacterized protein</fullName>
    </submittedName>
</protein>
<sequence>MVEATKDEVAVENVDAVVEADDVGGLMMTTTKEDKSHQEVVAEELRNQAPSNRRVEKKANYDKEISQQDWRLMMRPDSLVSQLVKA</sequence>
<organism evidence="1 2">
    <name type="scientific">Trifolium medium</name>
    <dbReference type="NCBI Taxonomy" id="97028"/>
    <lineage>
        <taxon>Eukaryota</taxon>
        <taxon>Viridiplantae</taxon>
        <taxon>Streptophyta</taxon>
        <taxon>Embryophyta</taxon>
        <taxon>Tracheophyta</taxon>
        <taxon>Spermatophyta</taxon>
        <taxon>Magnoliopsida</taxon>
        <taxon>eudicotyledons</taxon>
        <taxon>Gunneridae</taxon>
        <taxon>Pentapetalae</taxon>
        <taxon>rosids</taxon>
        <taxon>fabids</taxon>
        <taxon>Fabales</taxon>
        <taxon>Fabaceae</taxon>
        <taxon>Papilionoideae</taxon>
        <taxon>50 kb inversion clade</taxon>
        <taxon>NPAAA clade</taxon>
        <taxon>Hologalegina</taxon>
        <taxon>IRL clade</taxon>
        <taxon>Trifolieae</taxon>
        <taxon>Trifolium</taxon>
    </lineage>
</organism>
<dbReference type="Proteomes" id="UP000265520">
    <property type="component" value="Unassembled WGS sequence"/>
</dbReference>
<proteinExistence type="predicted"/>
<evidence type="ECO:0000313" key="2">
    <source>
        <dbReference type="Proteomes" id="UP000265520"/>
    </source>
</evidence>
<accession>A0A392RLA2</accession>
<evidence type="ECO:0000313" key="1">
    <source>
        <dbReference type="EMBL" id="MCI36854.1"/>
    </source>
</evidence>
<dbReference type="AlphaFoldDB" id="A0A392RLA2"/>
<dbReference type="EMBL" id="LXQA010238134">
    <property type="protein sequence ID" value="MCI36854.1"/>
    <property type="molecule type" value="Genomic_DNA"/>
</dbReference>
<comment type="caution">
    <text evidence="1">The sequence shown here is derived from an EMBL/GenBank/DDBJ whole genome shotgun (WGS) entry which is preliminary data.</text>
</comment>
<name>A0A392RLA2_9FABA</name>
<keyword evidence="2" id="KW-1185">Reference proteome</keyword>